<evidence type="ECO:0000313" key="6">
    <source>
        <dbReference type="EMBL" id="HIX48461.1"/>
    </source>
</evidence>
<dbReference type="Proteomes" id="UP000824243">
    <property type="component" value="Unassembled WGS sequence"/>
</dbReference>
<dbReference type="EMBL" id="DXFA01000098">
    <property type="protein sequence ID" value="HIX48461.1"/>
    <property type="molecule type" value="Genomic_DNA"/>
</dbReference>
<dbReference type="InterPro" id="IPR016667">
    <property type="entry name" value="Caps_polysacc_synth_CpsB/CapC"/>
</dbReference>
<evidence type="ECO:0000256" key="4">
    <source>
        <dbReference type="ARBA" id="ARBA00022912"/>
    </source>
</evidence>
<dbReference type="PANTHER" id="PTHR39181:SF1">
    <property type="entry name" value="TYROSINE-PROTEIN PHOSPHATASE YWQE"/>
    <property type="match status" value="1"/>
</dbReference>
<name>A0A9D2ATG6_9FIRM</name>
<protein>
    <recommendedName>
        <fullName evidence="2">protein-tyrosine-phosphatase</fullName>
        <ecNumber evidence="2">3.1.3.48</ecNumber>
    </recommendedName>
</protein>
<evidence type="ECO:0000313" key="7">
    <source>
        <dbReference type="Proteomes" id="UP000824243"/>
    </source>
</evidence>
<proteinExistence type="inferred from homology"/>
<evidence type="ECO:0000256" key="1">
    <source>
        <dbReference type="ARBA" id="ARBA00005750"/>
    </source>
</evidence>
<dbReference type="Gene3D" id="3.20.20.140">
    <property type="entry name" value="Metal-dependent hydrolases"/>
    <property type="match status" value="1"/>
</dbReference>
<dbReference type="EC" id="3.1.3.48" evidence="2"/>
<comment type="catalytic activity">
    <reaction evidence="5">
        <text>O-phospho-L-tyrosyl-[protein] + H2O = L-tyrosyl-[protein] + phosphate</text>
        <dbReference type="Rhea" id="RHEA:10684"/>
        <dbReference type="Rhea" id="RHEA-COMP:10136"/>
        <dbReference type="Rhea" id="RHEA-COMP:20101"/>
        <dbReference type="ChEBI" id="CHEBI:15377"/>
        <dbReference type="ChEBI" id="CHEBI:43474"/>
        <dbReference type="ChEBI" id="CHEBI:46858"/>
        <dbReference type="ChEBI" id="CHEBI:61978"/>
        <dbReference type="EC" id="3.1.3.48"/>
    </reaction>
</comment>
<reference evidence="6" key="1">
    <citation type="journal article" date="2021" name="PeerJ">
        <title>Extensive microbial diversity within the chicken gut microbiome revealed by metagenomics and culture.</title>
        <authorList>
            <person name="Gilroy R."/>
            <person name="Ravi A."/>
            <person name="Getino M."/>
            <person name="Pursley I."/>
            <person name="Horton D.L."/>
            <person name="Alikhan N.F."/>
            <person name="Baker D."/>
            <person name="Gharbi K."/>
            <person name="Hall N."/>
            <person name="Watson M."/>
            <person name="Adriaenssens E.M."/>
            <person name="Foster-Nyarko E."/>
            <person name="Jarju S."/>
            <person name="Secka A."/>
            <person name="Antonio M."/>
            <person name="Oren A."/>
            <person name="Chaudhuri R.R."/>
            <person name="La Ragione R."/>
            <person name="Hildebrand F."/>
            <person name="Pallen M.J."/>
        </authorList>
    </citation>
    <scope>NUCLEOTIDE SEQUENCE</scope>
    <source>
        <strain evidence="6">ChiSjej5B23-15282</strain>
    </source>
</reference>
<dbReference type="Pfam" id="PF19567">
    <property type="entry name" value="CpsB_CapC"/>
    <property type="match status" value="1"/>
</dbReference>
<sequence length="241" mass="27496">MTWIIDTHSHILPGLDDGASDMQESIRMLRQAGQQGIRGVIATPHYSGRFPNICPDRIRRLCREVQAQARARLKTEIQIWPGQEIMYSEDALSLLEEEKLLTIAGTRYVMVEFLPAAPYSYIFSAVRELTLAGYRPVLAHAERYQALREEGRLEELKKQGACVQLNFRPAGGKWHQGTARWCRKILRRGLADFLGTDMHNTEGRGPETERAVRWMEKELSSSYIEAVLKRNAMGLLEGKEI</sequence>
<comment type="similarity">
    <text evidence="1">Belongs to the metallo-dependent hydrolases superfamily. CpsB/CapC family.</text>
</comment>
<accession>A0A9D2ATG6</accession>
<dbReference type="PIRSF" id="PIRSF016557">
    <property type="entry name" value="Caps_synth_CpsB"/>
    <property type="match status" value="1"/>
</dbReference>
<dbReference type="InterPro" id="IPR016195">
    <property type="entry name" value="Pol/histidinol_Pase-like"/>
</dbReference>
<evidence type="ECO:0000256" key="2">
    <source>
        <dbReference type="ARBA" id="ARBA00013064"/>
    </source>
</evidence>
<evidence type="ECO:0000256" key="5">
    <source>
        <dbReference type="ARBA" id="ARBA00051722"/>
    </source>
</evidence>
<evidence type="ECO:0000256" key="3">
    <source>
        <dbReference type="ARBA" id="ARBA00022801"/>
    </source>
</evidence>
<comment type="caution">
    <text evidence="6">The sequence shown here is derived from an EMBL/GenBank/DDBJ whole genome shotgun (WGS) entry which is preliminary data.</text>
</comment>
<keyword evidence="3" id="KW-0378">Hydrolase</keyword>
<gene>
    <name evidence="6" type="ORF">H9981_05560</name>
</gene>
<dbReference type="GO" id="GO:0004725">
    <property type="term" value="F:protein tyrosine phosphatase activity"/>
    <property type="evidence" value="ECO:0007669"/>
    <property type="project" value="UniProtKB-EC"/>
</dbReference>
<dbReference type="GO" id="GO:0030145">
    <property type="term" value="F:manganese ion binding"/>
    <property type="evidence" value="ECO:0007669"/>
    <property type="project" value="InterPro"/>
</dbReference>
<dbReference type="AlphaFoldDB" id="A0A9D2ATG6"/>
<dbReference type="SUPFAM" id="SSF89550">
    <property type="entry name" value="PHP domain-like"/>
    <property type="match status" value="1"/>
</dbReference>
<organism evidence="6 7">
    <name type="scientific">Candidatus Mediterraneibacter caccavium</name>
    <dbReference type="NCBI Taxonomy" id="2838661"/>
    <lineage>
        <taxon>Bacteria</taxon>
        <taxon>Bacillati</taxon>
        <taxon>Bacillota</taxon>
        <taxon>Clostridia</taxon>
        <taxon>Lachnospirales</taxon>
        <taxon>Lachnospiraceae</taxon>
        <taxon>Mediterraneibacter</taxon>
    </lineage>
</organism>
<keyword evidence="4" id="KW-0904">Protein phosphatase</keyword>
<reference evidence="6" key="2">
    <citation type="submission" date="2021-04" db="EMBL/GenBank/DDBJ databases">
        <authorList>
            <person name="Gilroy R."/>
        </authorList>
    </citation>
    <scope>NUCLEOTIDE SEQUENCE</scope>
    <source>
        <strain evidence="6">ChiSjej5B23-15282</strain>
    </source>
</reference>
<dbReference type="PANTHER" id="PTHR39181">
    <property type="entry name" value="TYROSINE-PROTEIN PHOSPHATASE YWQE"/>
    <property type="match status" value="1"/>
</dbReference>